<dbReference type="InterPro" id="IPR015867">
    <property type="entry name" value="N-reg_PII/ATP_PRibTrfase_C"/>
</dbReference>
<dbReference type="RefSeq" id="WP_129208368.1">
    <property type="nucleotide sequence ID" value="NZ_BMGU01000003.1"/>
</dbReference>
<evidence type="ECO:0000313" key="3">
    <source>
        <dbReference type="Proteomes" id="UP000290253"/>
    </source>
</evidence>
<gene>
    <name evidence="2" type="ORF">ESZ00_11355</name>
</gene>
<dbReference type="InterPro" id="IPR011322">
    <property type="entry name" value="N-reg_PII-like_a/b"/>
</dbReference>
<sequence>MLNIGPALKVTIHLNRDTGAKHGFLVDDILDFLQKRGIAGATAIQAFAGFGAHRRLHTEGAGDVGGEHLPVLIYFIDEPAKIDAILDDLLAFVTDGLVEMHPTQVLRSITATEKVIT</sequence>
<comment type="caution">
    <text evidence="2">The sequence shown here is derived from an EMBL/GenBank/DDBJ whole genome shotgun (WGS) entry which is preliminary data.</text>
</comment>
<dbReference type="OrthoDB" id="9795599at2"/>
<name>A0A4Q1SDP6_9BACT</name>
<dbReference type="EMBL" id="SDMK01000002">
    <property type="protein sequence ID" value="RXS95195.1"/>
    <property type="molecule type" value="Genomic_DNA"/>
</dbReference>
<dbReference type="AlphaFoldDB" id="A0A4Q1SDP6"/>
<accession>A0A4Q1SDP6</accession>
<comment type="similarity">
    <text evidence="1">Belongs to the UPF0166 family.</text>
</comment>
<dbReference type="SUPFAM" id="SSF54913">
    <property type="entry name" value="GlnB-like"/>
    <property type="match status" value="1"/>
</dbReference>
<dbReference type="Pfam" id="PF02641">
    <property type="entry name" value="DUF190"/>
    <property type="match status" value="1"/>
</dbReference>
<dbReference type="InterPro" id="IPR003793">
    <property type="entry name" value="UPF0166"/>
</dbReference>
<dbReference type="Gene3D" id="3.30.70.120">
    <property type="match status" value="1"/>
</dbReference>
<dbReference type="PANTHER" id="PTHR35983:SF1">
    <property type="entry name" value="UPF0166 PROTEIN TM_0021"/>
    <property type="match status" value="1"/>
</dbReference>
<protein>
    <submittedName>
        <fullName evidence="2">DUF190 domain-containing protein</fullName>
    </submittedName>
</protein>
<dbReference type="PANTHER" id="PTHR35983">
    <property type="entry name" value="UPF0166 PROTEIN TM_0021"/>
    <property type="match status" value="1"/>
</dbReference>
<evidence type="ECO:0000256" key="1">
    <source>
        <dbReference type="ARBA" id="ARBA00010554"/>
    </source>
</evidence>
<reference evidence="2 3" key="1">
    <citation type="journal article" date="2016" name="Int. J. Syst. Evol. Microbiol.">
        <title>Acidipila dinghuensis sp. nov., an acidobacterium isolated from forest soil.</title>
        <authorList>
            <person name="Jiang Y.W."/>
            <person name="Wang J."/>
            <person name="Chen M.H."/>
            <person name="Lv Y.Y."/>
            <person name="Qiu L.H."/>
        </authorList>
    </citation>
    <scope>NUCLEOTIDE SEQUENCE [LARGE SCALE GENOMIC DNA]</scope>
    <source>
        <strain evidence="2 3">DHOF10</strain>
    </source>
</reference>
<evidence type="ECO:0000313" key="2">
    <source>
        <dbReference type="EMBL" id="RXS95195.1"/>
    </source>
</evidence>
<organism evidence="2 3">
    <name type="scientific">Silvibacterium dinghuense</name>
    <dbReference type="NCBI Taxonomy" id="1560006"/>
    <lineage>
        <taxon>Bacteria</taxon>
        <taxon>Pseudomonadati</taxon>
        <taxon>Acidobacteriota</taxon>
        <taxon>Terriglobia</taxon>
        <taxon>Terriglobales</taxon>
        <taxon>Acidobacteriaceae</taxon>
        <taxon>Silvibacterium</taxon>
    </lineage>
</organism>
<proteinExistence type="inferred from homology"/>
<dbReference type="Proteomes" id="UP000290253">
    <property type="component" value="Unassembled WGS sequence"/>
</dbReference>
<keyword evidence="3" id="KW-1185">Reference proteome</keyword>